<dbReference type="EMBL" id="BEYU01000168">
    <property type="protein sequence ID" value="GBG33760.1"/>
    <property type="molecule type" value="Genomic_DNA"/>
</dbReference>
<protein>
    <submittedName>
        <fullName evidence="2">Uncharacterized protein</fullName>
    </submittedName>
</protein>
<proteinExistence type="predicted"/>
<gene>
    <name evidence="2" type="ORF">FCC1311_099832</name>
</gene>
<feature type="coiled-coil region" evidence="1">
    <location>
        <begin position="60"/>
        <end position="106"/>
    </location>
</feature>
<dbReference type="InParanoid" id="A0A2R5GSD6"/>
<accession>A0A2R5GSD6</accession>
<sequence>MKALRKEWKKEVLKDVQEKLRDRERRVAKGREKQLAEERAFQEAKARALADRTSIELTALEAYRENNEALLQERRAKKMERRKEVLEKLNARQKEVEREKSAMLEALAREAHLWFTKEDLDNGTLDAKLGDRLVKVQPITASWQSALPKHHHADAQMFITDDSDMIFDAELFEEFARSESMSGLRR</sequence>
<name>A0A2R5GSD6_9STRA</name>
<evidence type="ECO:0000313" key="3">
    <source>
        <dbReference type="Proteomes" id="UP000241890"/>
    </source>
</evidence>
<comment type="caution">
    <text evidence="2">The sequence shown here is derived from an EMBL/GenBank/DDBJ whole genome shotgun (WGS) entry which is preliminary data.</text>
</comment>
<keyword evidence="3" id="KW-1185">Reference proteome</keyword>
<dbReference type="Proteomes" id="UP000241890">
    <property type="component" value="Unassembled WGS sequence"/>
</dbReference>
<evidence type="ECO:0000256" key="1">
    <source>
        <dbReference type="SAM" id="Coils"/>
    </source>
</evidence>
<evidence type="ECO:0000313" key="2">
    <source>
        <dbReference type="EMBL" id="GBG33760.1"/>
    </source>
</evidence>
<keyword evidence="1" id="KW-0175">Coiled coil</keyword>
<dbReference type="AlphaFoldDB" id="A0A2R5GSD6"/>
<reference evidence="2 3" key="1">
    <citation type="submission" date="2017-12" db="EMBL/GenBank/DDBJ databases">
        <title>Sequencing, de novo assembly and annotation of complete genome of a new Thraustochytrid species, strain FCC1311.</title>
        <authorList>
            <person name="Sedici K."/>
            <person name="Godart F."/>
            <person name="Aiese Cigliano R."/>
            <person name="Sanseverino W."/>
            <person name="Barakat M."/>
            <person name="Ortet P."/>
            <person name="Marechal E."/>
            <person name="Cagnac O."/>
            <person name="Amato A."/>
        </authorList>
    </citation>
    <scope>NUCLEOTIDE SEQUENCE [LARGE SCALE GENOMIC DNA]</scope>
</reference>
<organism evidence="2 3">
    <name type="scientific">Hondaea fermentalgiana</name>
    <dbReference type="NCBI Taxonomy" id="2315210"/>
    <lineage>
        <taxon>Eukaryota</taxon>
        <taxon>Sar</taxon>
        <taxon>Stramenopiles</taxon>
        <taxon>Bigyra</taxon>
        <taxon>Labyrinthulomycetes</taxon>
        <taxon>Thraustochytrida</taxon>
        <taxon>Thraustochytriidae</taxon>
        <taxon>Hondaea</taxon>
    </lineage>
</organism>